<dbReference type="Gene3D" id="1.10.10.10">
    <property type="entry name" value="Winged helix-like DNA-binding domain superfamily/Winged helix DNA-binding domain"/>
    <property type="match status" value="1"/>
</dbReference>
<dbReference type="GO" id="GO:0006511">
    <property type="term" value="P:ubiquitin-dependent protein catabolic process"/>
    <property type="evidence" value="ECO:0007669"/>
    <property type="project" value="InterPro"/>
</dbReference>
<dbReference type="InterPro" id="IPR045093">
    <property type="entry name" value="Cullin"/>
</dbReference>
<name>A0A9W8L9C1_9FUNG</name>
<accession>A0A9W8L9C1</accession>
<dbReference type="Pfam" id="PF10557">
    <property type="entry name" value="Cullin_Nedd8"/>
    <property type="match status" value="1"/>
</dbReference>
<dbReference type="SMART" id="SM00884">
    <property type="entry name" value="Cullin_Nedd8"/>
    <property type="match status" value="1"/>
</dbReference>
<dbReference type="AlphaFoldDB" id="A0A9W8L9C1"/>
<feature type="domain" description="Cullin family profile" evidence="4">
    <location>
        <begin position="379"/>
        <end position="636"/>
    </location>
</feature>
<evidence type="ECO:0000256" key="3">
    <source>
        <dbReference type="RuleBase" id="RU003829"/>
    </source>
</evidence>
<dbReference type="PANTHER" id="PTHR11932">
    <property type="entry name" value="CULLIN"/>
    <property type="match status" value="1"/>
</dbReference>
<evidence type="ECO:0000259" key="4">
    <source>
        <dbReference type="PROSITE" id="PS50069"/>
    </source>
</evidence>
<dbReference type="Gene3D" id="3.30.230.130">
    <property type="entry name" value="Cullin, Chain C, Domain 2"/>
    <property type="match status" value="1"/>
</dbReference>
<dbReference type="InterPro" id="IPR059120">
    <property type="entry name" value="Cullin-like_AB"/>
</dbReference>
<protein>
    <recommendedName>
        <fullName evidence="4">Cullin family profile domain-containing protein</fullName>
    </recommendedName>
</protein>
<dbReference type="InterPro" id="IPR016159">
    <property type="entry name" value="Cullin_repeat-like_dom_sf"/>
</dbReference>
<dbReference type="PROSITE" id="PS50069">
    <property type="entry name" value="CULLIN_2"/>
    <property type="match status" value="1"/>
</dbReference>
<dbReference type="InterPro" id="IPR036317">
    <property type="entry name" value="Cullin_homology_sf"/>
</dbReference>
<dbReference type="SUPFAM" id="SSF74788">
    <property type="entry name" value="Cullin repeat-like"/>
    <property type="match status" value="1"/>
</dbReference>
<gene>
    <name evidence="5" type="ORF">GGI19_003476</name>
</gene>
<comment type="similarity">
    <text evidence="1 2 3">Belongs to the cullin family.</text>
</comment>
<evidence type="ECO:0000256" key="1">
    <source>
        <dbReference type="ARBA" id="ARBA00006019"/>
    </source>
</evidence>
<dbReference type="InterPro" id="IPR036390">
    <property type="entry name" value="WH_DNA-bd_sf"/>
</dbReference>
<dbReference type="InterPro" id="IPR016158">
    <property type="entry name" value="Cullin_homology"/>
</dbReference>
<proteinExistence type="inferred from homology"/>
<evidence type="ECO:0000256" key="2">
    <source>
        <dbReference type="PROSITE-ProRule" id="PRU00330"/>
    </source>
</evidence>
<dbReference type="Proteomes" id="UP001140011">
    <property type="component" value="Unassembled WGS sequence"/>
</dbReference>
<evidence type="ECO:0000313" key="5">
    <source>
        <dbReference type="EMBL" id="KAJ2752960.1"/>
    </source>
</evidence>
<dbReference type="SUPFAM" id="SSF75632">
    <property type="entry name" value="Cullin homology domain"/>
    <property type="match status" value="1"/>
</dbReference>
<dbReference type="Pfam" id="PF00888">
    <property type="entry name" value="Cullin"/>
    <property type="match status" value="1"/>
</dbReference>
<dbReference type="Pfam" id="PF26557">
    <property type="entry name" value="Cullin_AB"/>
    <property type="match status" value="1"/>
</dbReference>
<comment type="caution">
    <text evidence="5">The sequence shown here is derived from an EMBL/GenBank/DDBJ whole genome shotgun (WGS) entry which is preliminary data.</text>
</comment>
<dbReference type="EMBL" id="JANBUH010000232">
    <property type="protein sequence ID" value="KAJ2752960.1"/>
    <property type="molecule type" value="Genomic_DNA"/>
</dbReference>
<dbReference type="InterPro" id="IPR019559">
    <property type="entry name" value="Cullin_neddylation_domain"/>
</dbReference>
<dbReference type="SMART" id="SM00182">
    <property type="entry name" value="CULLIN"/>
    <property type="match status" value="1"/>
</dbReference>
<dbReference type="InterPro" id="IPR036388">
    <property type="entry name" value="WH-like_DNA-bd_sf"/>
</dbReference>
<dbReference type="GO" id="GO:0031625">
    <property type="term" value="F:ubiquitin protein ligase binding"/>
    <property type="evidence" value="ECO:0007669"/>
    <property type="project" value="InterPro"/>
</dbReference>
<reference evidence="5" key="1">
    <citation type="submission" date="2022-07" db="EMBL/GenBank/DDBJ databases">
        <title>Phylogenomic reconstructions and comparative analyses of Kickxellomycotina fungi.</title>
        <authorList>
            <person name="Reynolds N.K."/>
            <person name="Stajich J.E."/>
            <person name="Barry K."/>
            <person name="Grigoriev I.V."/>
            <person name="Crous P."/>
            <person name="Smith M.E."/>
        </authorList>
    </citation>
    <scope>NUCLEOTIDE SEQUENCE</scope>
    <source>
        <strain evidence="5">BCRC 34297</strain>
    </source>
</reference>
<dbReference type="SUPFAM" id="SSF46785">
    <property type="entry name" value="Winged helix' DNA-binding domain"/>
    <property type="match status" value="1"/>
</dbReference>
<evidence type="ECO:0000313" key="6">
    <source>
        <dbReference type="Proteomes" id="UP001140011"/>
    </source>
</evidence>
<dbReference type="InterPro" id="IPR001373">
    <property type="entry name" value="Cullin_N"/>
</dbReference>
<keyword evidence="6" id="KW-1185">Reference proteome</keyword>
<dbReference type="OrthoDB" id="27073at2759"/>
<organism evidence="5 6">
    <name type="scientific">Coemansia pectinata</name>
    <dbReference type="NCBI Taxonomy" id="1052879"/>
    <lineage>
        <taxon>Eukaryota</taxon>
        <taxon>Fungi</taxon>
        <taxon>Fungi incertae sedis</taxon>
        <taxon>Zoopagomycota</taxon>
        <taxon>Kickxellomycotina</taxon>
        <taxon>Kickxellomycetes</taxon>
        <taxon>Kickxellales</taxon>
        <taxon>Kickxellaceae</taxon>
        <taxon>Coemansia</taxon>
    </lineage>
</organism>
<dbReference type="Gene3D" id="1.20.1310.10">
    <property type="entry name" value="Cullin Repeats"/>
    <property type="match status" value="2"/>
</dbReference>
<sequence>MADILFWSDLRQCLDSVLVEQQMMSICDYMKTSIAVNTYLKEAKAKTAVEEVQLWVVAYVNGHLAVIARRMLKLEHGPPLIAAYVAQWQYFAQASQAMSGCLGQTVGIGMREAMVQAWYTTVFRRIAASMAAAMVALVDGARKDGGVDDPQLLSNLSCVLADLRPTHAPELPRGELLGVYFAWYLEPYVWAAVRHVDSCTSHLRTPGSTREYIRLVTRLIDDEERRAVAYLRPESVESLRCVLAQRFVAGSLAAIHAEAELMLATDDEDLRSVFCLLRRVPADRVAMQPLCDVFRAYVTQHTLAAMPSLAELNPNDASVSSLAFARNAVDWLIAELNHLRAMTTRCFDDDPRFSNSLVAGLREALNSKDFMGSGHPQLEAPRLLAGYFGLLLQTDSALALELAAAHPTGFENAVESRAREALQLCELVNGKDKLTYHYRSLLARRLVTDSSSSVDLERTVVAMLTPLTGIDSTNRINDMIEDMNLSHTLFADYRPSVSSGSLDVSVKVLRENLWYGNLSSELSRTMIVPRQVSAACEEFIEMYKSRYNSAPGKGRKLQWLWAYSKATIQLYFPHSVGRVAQTGYTIVVNTYQLAILALFTDASCLGSAAQQLTPAEISLHIKLRPAAVKSELAVLARAGILVSNKSNDAIMMNSSFNSRRLRIDISGIKRMRQETVAETTKIDSYVDSERYLQIQSAVMTEMKRRLSIHHTKLLNFVTTRLERVFPVERPVFKRVIGVLITDRYIRQKEGDFNIYEYIA</sequence>